<accession>A0A0K8WHR0</accession>
<reference evidence="2" key="1">
    <citation type="submission" date="2015-06" db="EMBL/GenBank/DDBJ databases">
        <authorList>
            <person name="Hoefler B.C."/>
            <person name="Straight P.D."/>
        </authorList>
    </citation>
    <scope>NUCLEOTIDE SEQUENCE</scope>
</reference>
<proteinExistence type="predicted"/>
<dbReference type="EMBL" id="GDHF01030502">
    <property type="protein sequence ID" value="JAI21812.1"/>
    <property type="molecule type" value="Transcribed_RNA"/>
</dbReference>
<evidence type="ECO:0008006" key="3">
    <source>
        <dbReference type="Google" id="ProtNLM"/>
    </source>
</evidence>
<organism evidence="2">
    <name type="scientific">Bactrocera latifrons</name>
    <name type="common">Malaysian fruit fly</name>
    <name type="synonym">Chaetodacus latifrons</name>
    <dbReference type="NCBI Taxonomy" id="174628"/>
    <lineage>
        <taxon>Eukaryota</taxon>
        <taxon>Metazoa</taxon>
        <taxon>Ecdysozoa</taxon>
        <taxon>Arthropoda</taxon>
        <taxon>Hexapoda</taxon>
        <taxon>Insecta</taxon>
        <taxon>Pterygota</taxon>
        <taxon>Neoptera</taxon>
        <taxon>Endopterygota</taxon>
        <taxon>Diptera</taxon>
        <taxon>Brachycera</taxon>
        <taxon>Muscomorpha</taxon>
        <taxon>Tephritoidea</taxon>
        <taxon>Tephritidae</taxon>
        <taxon>Bactrocera</taxon>
        <taxon>Bactrocera</taxon>
    </lineage>
</organism>
<dbReference type="EMBL" id="GDHF01001626">
    <property type="protein sequence ID" value="JAI50688.1"/>
    <property type="molecule type" value="Transcribed_RNA"/>
</dbReference>
<dbReference type="AlphaFoldDB" id="A0A0K8WHR0"/>
<sequence length="113" mass="12782">MVNHVKKQNTPVGATRSKQVAKFISESDSLKRYCTKFASSPIHENSESLLKIKGQNLENFCTRLQAAHDAIIESDDSDLSQNLKSSAYDIYENCLDQYEEAKPMISDQLKLIK</sequence>
<evidence type="ECO:0000313" key="1">
    <source>
        <dbReference type="EMBL" id="JAI21812.1"/>
    </source>
</evidence>
<protein>
    <recommendedName>
        <fullName evidence="3">Pectinesterase inhibitor domain-containing protein</fullName>
    </recommendedName>
</protein>
<gene>
    <name evidence="2" type="ORF">c6_g5_i1</name>
    <name evidence="1" type="ORF">c6_g5_i2</name>
</gene>
<name>A0A0K8WHR0_BACLA</name>
<evidence type="ECO:0000313" key="2">
    <source>
        <dbReference type="EMBL" id="JAI50688.1"/>
    </source>
</evidence>
<feature type="non-terminal residue" evidence="2">
    <location>
        <position position="113"/>
    </location>
</feature>